<keyword evidence="1 2" id="KW-0732">Signal</keyword>
<dbReference type="InterPro" id="IPR026444">
    <property type="entry name" value="Secre_tail"/>
</dbReference>
<dbReference type="GO" id="GO:0016209">
    <property type="term" value="F:antioxidant activity"/>
    <property type="evidence" value="ECO:0007669"/>
    <property type="project" value="InterPro"/>
</dbReference>
<evidence type="ECO:0000256" key="1">
    <source>
        <dbReference type="ARBA" id="ARBA00022729"/>
    </source>
</evidence>
<proteinExistence type="predicted"/>
<evidence type="ECO:0000313" key="5">
    <source>
        <dbReference type="Proteomes" id="UP000486602"/>
    </source>
</evidence>
<evidence type="ECO:0000256" key="2">
    <source>
        <dbReference type="SAM" id="SignalP"/>
    </source>
</evidence>
<reference evidence="4 5" key="1">
    <citation type="submission" date="2020-02" db="EMBL/GenBank/DDBJ databases">
        <title>Out from the shadows clarifying the taxonomy of the family Cryomorphaceae and related taxa by utilizing the GTDB taxonomic framework.</title>
        <authorList>
            <person name="Bowman J.P."/>
        </authorList>
    </citation>
    <scope>NUCLEOTIDE SEQUENCE [LARGE SCALE GENOMIC DNA]</scope>
    <source>
        <strain evidence="4 5">QSSC 1-22</strain>
    </source>
</reference>
<dbReference type="Pfam" id="PF00578">
    <property type="entry name" value="AhpC-TSA"/>
    <property type="match status" value="1"/>
</dbReference>
<organism evidence="4 5">
    <name type="scientific">Cryomorpha ignava</name>
    <dbReference type="NCBI Taxonomy" id="101383"/>
    <lineage>
        <taxon>Bacteria</taxon>
        <taxon>Pseudomonadati</taxon>
        <taxon>Bacteroidota</taxon>
        <taxon>Flavobacteriia</taxon>
        <taxon>Flavobacteriales</taxon>
        <taxon>Cryomorphaceae</taxon>
        <taxon>Cryomorpha</taxon>
    </lineage>
</organism>
<dbReference type="Gene3D" id="3.40.30.10">
    <property type="entry name" value="Glutaredoxin"/>
    <property type="match status" value="1"/>
</dbReference>
<comment type="caution">
    <text evidence="4">The sequence shown here is derived from an EMBL/GenBank/DDBJ whole genome shotgun (WGS) entry which is preliminary data.</text>
</comment>
<feature type="chain" id="PRO_5029544136" evidence="2">
    <location>
        <begin position="20"/>
        <end position="259"/>
    </location>
</feature>
<dbReference type="NCBIfam" id="TIGR04183">
    <property type="entry name" value="Por_Secre_tail"/>
    <property type="match status" value="1"/>
</dbReference>
<dbReference type="InterPro" id="IPR013766">
    <property type="entry name" value="Thioredoxin_domain"/>
</dbReference>
<dbReference type="InterPro" id="IPR036249">
    <property type="entry name" value="Thioredoxin-like_sf"/>
</dbReference>
<dbReference type="RefSeq" id="WP_163283017.1">
    <property type="nucleotide sequence ID" value="NZ_JAAGVY010000002.1"/>
</dbReference>
<sequence length="259" mass="29240">MLKKLLIAFSLLLHFGVYAQLADGSTAPDFTLTDYNGIEHNLYSYLDADITVIVEIFAAHCPNCWAYHQTHTLKNLYNTYGPDGTNEVMVLTLEHDQWNGHDAFIGVGPAWVTQGNWLEGTPFPIFNVEDPDRGVFDDYNVVGYPVVYKICPNKIVERISTSATTQQIYEKVQACQLALSINEITDLGDVYYDAKTGNLNISAYEKVRSIRVMTVTGQIVRTTIAMVSNEIHLGYLQSGIYLFEIRTDNTTLVRKFYLD</sequence>
<dbReference type="Proteomes" id="UP000486602">
    <property type="component" value="Unassembled WGS sequence"/>
</dbReference>
<dbReference type="SUPFAM" id="SSF52833">
    <property type="entry name" value="Thioredoxin-like"/>
    <property type="match status" value="1"/>
</dbReference>
<dbReference type="GO" id="GO:0016491">
    <property type="term" value="F:oxidoreductase activity"/>
    <property type="evidence" value="ECO:0007669"/>
    <property type="project" value="InterPro"/>
</dbReference>
<dbReference type="AlphaFoldDB" id="A0A7K3WKY1"/>
<accession>A0A7K3WKY1</accession>
<protein>
    <submittedName>
        <fullName evidence="4">Redoxin domain-containing protein</fullName>
    </submittedName>
</protein>
<gene>
    <name evidence="4" type="ORF">G3O08_02155</name>
</gene>
<dbReference type="PROSITE" id="PS51352">
    <property type="entry name" value="THIOREDOXIN_2"/>
    <property type="match status" value="1"/>
</dbReference>
<dbReference type="InterPro" id="IPR000866">
    <property type="entry name" value="AhpC/TSA"/>
</dbReference>
<name>A0A7K3WKY1_9FLAO</name>
<evidence type="ECO:0000313" key="4">
    <source>
        <dbReference type="EMBL" id="NEN22306.1"/>
    </source>
</evidence>
<evidence type="ECO:0000259" key="3">
    <source>
        <dbReference type="PROSITE" id="PS51352"/>
    </source>
</evidence>
<feature type="domain" description="Thioredoxin" evidence="3">
    <location>
        <begin position="21"/>
        <end position="161"/>
    </location>
</feature>
<keyword evidence="5" id="KW-1185">Reference proteome</keyword>
<feature type="signal peptide" evidence="2">
    <location>
        <begin position="1"/>
        <end position="19"/>
    </location>
</feature>
<dbReference type="EMBL" id="JAAGVY010000002">
    <property type="protein sequence ID" value="NEN22306.1"/>
    <property type="molecule type" value="Genomic_DNA"/>
</dbReference>